<dbReference type="EMBL" id="AUSU01004462">
    <property type="protein sequence ID" value="EPS65042.1"/>
    <property type="molecule type" value="Genomic_DNA"/>
</dbReference>
<dbReference type="AlphaFoldDB" id="S8DYI5"/>
<keyword evidence="3" id="KW-1185">Reference proteome</keyword>
<comment type="caution">
    <text evidence="2">The sequence shown here is derived from an EMBL/GenBank/DDBJ whole genome shotgun (WGS) entry which is preliminary data.</text>
</comment>
<feature type="non-terminal residue" evidence="2">
    <location>
        <position position="94"/>
    </location>
</feature>
<dbReference type="OrthoDB" id="1923904at2759"/>
<name>S8DYI5_9LAMI</name>
<sequence length="94" mass="10335">MSSLNRLWMAASVAVVNGHNEQGIKLKSGLKSAGNGRNKRFFSSGRSDGGNGQESPDFRPLYTSVEALRGGDDDEQRRQSEESVRQVIYLSCWG</sequence>
<organism evidence="2 3">
    <name type="scientific">Genlisea aurea</name>
    <dbReference type="NCBI Taxonomy" id="192259"/>
    <lineage>
        <taxon>Eukaryota</taxon>
        <taxon>Viridiplantae</taxon>
        <taxon>Streptophyta</taxon>
        <taxon>Embryophyta</taxon>
        <taxon>Tracheophyta</taxon>
        <taxon>Spermatophyta</taxon>
        <taxon>Magnoliopsida</taxon>
        <taxon>eudicotyledons</taxon>
        <taxon>Gunneridae</taxon>
        <taxon>Pentapetalae</taxon>
        <taxon>asterids</taxon>
        <taxon>lamiids</taxon>
        <taxon>Lamiales</taxon>
        <taxon>Lentibulariaceae</taxon>
        <taxon>Genlisea</taxon>
    </lineage>
</organism>
<feature type="region of interest" description="Disordered" evidence="1">
    <location>
        <begin position="27"/>
        <end position="60"/>
    </location>
</feature>
<proteinExistence type="predicted"/>
<evidence type="ECO:0000313" key="2">
    <source>
        <dbReference type="EMBL" id="EPS65042.1"/>
    </source>
</evidence>
<evidence type="ECO:0000313" key="3">
    <source>
        <dbReference type="Proteomes" id="UP000015453"/>
    </source>
</evidence>
<reference evidence="2 3" key="1">
    <citation type="journal article" date="2013" name="BMC Genomics">
        <title>The miniature genome of a carnivorous plant Genlisea aurea contains a low number of genes and short non-coding sequences.</title>
        <authorList>
            <person name="Leushkin E.V."/>
            <person name="Sutormin R.A."/>
            <person name="Nabieva E.R."/>
            <person name="Penin A.A."/>
            <person name="Kondrashov A.S."/>
            <person name="Logacheva M.D."/>
        </authorList>
    </citation>
    <scope>NUCLEOTIDE SEQUENCE [LARGE SCALE GENOMIC DNA]</scope>
</reference>
<dbReference type="PANTHER" id="PTHR33090">
    <property type="entry name" value="DUF3774 DOMAIN PROTEIN-RELATED"/>
    <property type="match status" value="1"/>
</dbReference>
<dbReference type="Proteomes" id="UP000015453">
    <property type="component" value="Unassembled WGS sequence"/>
</dbReference>
<evidence type="ECO:0008006" key="4">
    <source>
        <dbReference type="Google" id="ProtNLM"/>
    </source>
</evidence>
<evidence type="ECO:0000256" key="1">
    <source>
        <dbReference type="SAM" id="MobiDB-lite"/>
    </source>
</evidence>
<accession>S8DYI5</accession>
<protein>
    <recommendedName>
        <fullName evidence="4">Wound-responsive family protein</fullName>
    </recommendedName>
</protein>
<gene>
    <name evidence="2" type="ORF">M569_09740</name>
</gene>
<dbReference type="InterPro" id="IPR022251">
    <property type="entry name" value="DUF3774_wound-induced"/>
</dbReference>
<dbReference type="Pfam" id="PF12609">
    <property type="entry name" value="DUF3774"/>
    <property type="match status" value="1"/>
</dbReference>